<dbReference type="OrthoDB" id="1148550at2"/>
<evidence type="ECO:0000313" key="1">
    <source>
        <dbReference type="EMBL" id="PUV26211.1"/>
    </source>
</evidence>
<proteinExistence type="predicted"/>
<organism evidence="1 2">
    <name type="scientific">Sphingobacterium athyrii</name>
    <dbReference type="NCBI Taxonomy" id="2152717"/>
    <lineage>
        <taxon>Bacteria</taxon>
        <taxon>Pseudomonadati</taxon>
        <taxon>Bacteroidota</taxon>
        <taxon>Sphingobacteriia</taxon>
        <taxon>Sphingobacteriales</taxon>
        <taxon>Sphingobacteriaceae</taxon>
        <taxon>Sphingobacterium</taxon>
    </lineage>
</organism>
<gene>
    <name evidence="1" type="ORF">DCO56_04435</name>
</gene>
<dbReference type="Pfam" id="PF10670">
    <property type="entry name" value="DUF4198"/>
    <property type="match status" value="1"/>
</dbReference>
<evidence type="ECO:0008006" key="3">
    <source>
        <dbReference type="Google" id="ProtNLM"/>
    </source>
</evidence>
<name>A0A363NZY0_9SPHI</name>
<protein>
    <recommendedName>
        <fullName evidence="3">DUF4198 domain-containing protein</fullName>
    </recommendedName>
</protein>
<dbReference type="InterPro" id="IPR019613">
    <property type="entry name" value="DUF4198"/>
</dbReference>
<dbReference type="AlphaFoldDB" id="A0A363NZY0"/>
<reference evidence="1 2" key="1">
    <citation type="submission" date="2018-04" db="EMBL/GenBank/DDBJ databases">
        <title>Sphingobacterium sp. M46 Genome.</title>
        <authorList>
            <person name="Cheng J."/>
            <person name="Li Y."/>
        </authorList>
    </citation>
    <scope>NUCLEOTIDE SEQUENCE [LARGE SCALE GENOMIC DNA]</scope>
    <source>
        <strain evidence="1 2">M46</strain>
    </source>
</reference>
<dbReference type="EMBL" id="QCXX01000001">
    <property type="protein sequence ID" value="PUV26211.1"/>
    <property type="molecule type" value="Genomic_DNA"/>
</dbReference>
<dbReference type="Proteomes" id="UP000250831">
    <property type="component" value="Unassembled WGS sequence"/>
</dbReference>
<sequence>MEKISAYAKSRRGNSLSNTPKFKHMKKLLFSILSFFIILSASAHAVFIETSLQGTKGKSHTVKVVYGEPDEHELISKWWWYKEDMQVTLTLIKPDGSTSSLTTTAQGNHLLATFIPDQDGAYHVSLKRDTERKAGAKTQYQINAIATIQVGNTTLGHTSAHLANELFVFADQTVFKNKKEVSLTLFQKGKPAPNAAVQIIAPSGWIKWLETDAQGVIKFIPEWKGKYYAEVSRKEKIEGQAFEEYSRASSMSFAVN</sequence>
<accession>A0A363NZY0</accession>
<comment type="caution">
    <text evidence="1">The sequence shown here is derived from an EMBL/GenBank/DDBJ whole genome shotgun (WGS) entry which is preliminary data.</text>
</comment>
<keyword evidence="2" id="KW-1185">Reference proteome</keyword>
<evidence type="ECO:0000313" key="2">
    <source>
        <dbReference type="Proteomes" id="UP000250831"/>
    </source>
</evidence>